<accession>B4PI41</accession>
<evidence type="ECO:0000256" key="3">
    <source>
        <dbReference type="ARBA" id="ARBA00023015"/>
    </source>
</evidence>
<sequence>MNSQRNKFKRGQNFSTEEEFLLITMAAEQRQIFENKKCDAVTWKEKERAWDDLAVAYSSKSGIKRSGLSLRTKYESLKKKLGAGIPYGHPTQTPSVSEKLREILGDDDTGGENSDSDFIIDDCKAESIGDIIEFTGENSNENGELTTTSRNPTGRSRRYAGRLFQEEKLRLIRAQRHFYEQENIRAREKHLEEMETLSAKRELLYMEIAKRKYLQLLCLRNWNDLSDEILLEFVEHCSRLEHLDVSYCRNLTPKFLPRALNILKRREPYKQKPGVGWSPPLKLYYELSGFEDYVDRANLKSSVEYRGYIVFTADFPVDSERGLSFVDRGYQFEFH</sequence>
<evidence type="ECO:0000313" key="9">
    <source>
        <dbReference type="Proteomes" id="UP000002282"/>
    </source>
</evidence>
<dbReference type="EMBL" id="CM000159">
    <property type="protein sequence ID" value="EDW95489.2"/>
    <property type="molecule type" value="Genomic_DNA"/>
</dbReference>
<keyword evidence="5" id="KW-0804">Transcription</keyword>
<dbReference type="HOGENOM" id="CLU_1190980_0_0_1"/>
<gene>
    <name evidence="8" type="primary">Dyak\GE19519</name>
    <name evidence="8" type="synonym">dyak_GLEANR_3379</name>
    <name evidence="8" type="synonym">GE19519</name>
    <name evidence="8" type="ORF">Dyak_GE19519</name>
</gene>
<reference evidence="8 9" key="1">
    <citation type="journal article" date="2007" name="Nature">
        <title>Evolution of genes and genomes on the Drosophila phylogeny.</title>
        <authorList>
            <consortium name="Drosophila 12 Genomes Consortium"/>
            <person name="Clark A.G."/>
            <person name="Eisen M.B."/>
            <person name="Smith D.R."/>
            <person name="Bergman C.M."/>
            <person name="Oliver B."/>
            <person name="Markow T.A."/>
            <person name="Kaufman T.C."/>
            <person name="Kellis M."/>
            <person name="Gelbart W."/>
            <person name="Iyer V.N."/>
            <person name="Pollard D.A."/>
            <person name="Sackton T.B."/>
            <person name="Larracuente A.M."/>
            <person name="Singh N.D."/>
            <person name="Abad J.P."/>
            <person name="Abt D.N."/>
            <person name="Adryan B."/>
            <person name="Aguade M."/>
            <person name="Akashi H."/>
            <person name="Anderson W.W."/>
            <person name="Aquadro C.F."/>
            <person name="Ardell D.H."/>
            <person name="Arguello R."/>
            <person name="Artieri C.G."/>
            <person name="Barbash D.A."/>
            <person name="Barker D."/>
            <person name="Barsanti P."/>
            <person name="Batterham P."/>
            <person name="Batzoglou S."/>
            <person name="Begun D."/>
            <person name="Bhutkar A."/>
            <person name="Blanco E."/>
            <person name="Bosak S.A."/>
            <person name="Bradley R.K."/>
            <person name="Brand A.D."/>
            <person name="Brent M.R."/>
            <person name="Brooks A.N."/>
            <person name="Brown R.H."/>
            <person name="Butlin R.K."/>
            <person name="Caggese C."/>
            <person name="Calvi B.R."/>
            <person name="Bernardo de Carvalho A."/>
            <person name="Caspi A."/>
            <person name="Castrezana S."/>
            <person name="Celniker S.E."/>
            <person name="Chang J.L."/>
            <person name="Chapple C."/>
            <person name="Chatterji S."/>
            <person name="Chinwalla A."/>
            <person name="Civetta A."/>
            <person name="Clifton S.W."/>
            <person name="Comeron J.M."/>
            <person name="Costello J.C."/>
            <person name="Coyne J.A."/>
            <person name="Daub J."/>
            <person name="David R.G."/>
            <person name="Delcher A.L."/>
            <person name="Delehaunty K."/>
            <person name="Do C.B."/>
            <person name="Ebling H."/>
            <person name="Edwards K."/>
            <person name="Eickbush T."/>
            <person name="Evans J.D."/>
            <person name="Filipski A."/>
            <person name="Findeiss S."/>
            <person name="Freyhult E."/>
            <person name="Fulton L."/>
            <person name="Fulton R."/>
            <person name="Garcia A.C."/>
            <person name="Gardiner A."/>
            <person name="Garfield D.A."/>
            <person name="Garvin B.E."/>
            <person name="Gibson G."/>
            <person name="Gilbert D."/>
            <person name="Gnerre S."/>
            <person name="Godfrey J."/>
            <person name="Good R."/>
            <person name="Gotea V."/>
            <person name="Gravely B."/>
            <person name="Greenberg A.J."/>
            <person name="Griffiths-Jones S."/>
            <person name="Gross S."/>
            <person name="Guigo R."/>
            <person name="Gustafson E.A."/>
            <person name="Haerty W."/>
            <person name="Hahn M.W."/>
            <person name="Halligan D.L."/>
            <person name="Halpern A.L."/>
            <person name="Halter G.M."/>
            <person name="Han M.V."/>
            <person name="Heger A."/>
            <person name="Hillier L."/>
            <person name="Hinrichs A.S."/>
            <person name="Holmes I."/>
            <person name="Hoskins R.A."/>
            <person name="Hubisz M.J."/>
            <person name="Hultmark D."/>
            <person name="Huntley M.A."/>
            <person name="Jaffe D.B."/>
            <person name="Jagadeeshan S."/>
            <person name="Jeck W.R."/>
            <person name="Johnson J."/>
            <person name="Jones C.D."/>
            <person name="Jordan W.C."/>
            <person name="Karpen G.H."/>
            <person name="Kataoka E."/>
            <person name="Keightley P.D."/>
            <person name="Kheradpour P."/>
            <person name="Kirkness E.F."/>
            <person name="Koerich L.B."/>
            <person name="Kristiansen K."/>
            <person name="Kudrna D."/>
            <person name="Kulathinal R.J."/>
            <person name="Kumar S."/>
            <person name="Kwok R."/>
            <person name="Lander E."/>
            <person name="Langley C.H."/>
            <person name="Lapoint R."/>
            <person name="Lazzaro B.P."/>
            <person name="Lee S.J."/>
            <person name="Levesque L."/>
            <person name="Li R."/>
            <person name="Lin C.F."/>
            <person name="Lin M.F."/>
            <person name="Lindblad-Toh K."/>
            <person name="Llopart A."/>
            <person name="Long M."/>
            <person name="Low L."/>
            <person name="Lozovsky E."/>
            <person name="Lu J."/>
            <person name="Luo M."/>
            <person name="Machado C.A."/>
            <person name="Makalowski W."/>
            <person name="Marzo M."/>
            <person name="Matsuda M."/>
            <person name="Matzkin L."/>
            <person name="McAllister B."/>
            <person name="McBride C.S."/>
            <person name="McKernan B."/>
            <person name="McKernan K."/>
            <person name="Mendez-Lago M."/>
            <person name="Minx P."/>
            <person name="Mollenhauer M.U."/>
            <person name="Montooth K."/>
            <person name="Mount S.M."/>
            <person name="Mu X."/>
            <person name="Myers E."/>
            <person name="Negre B."/>
            <person name="Newfeld S."/>
            <person name="Nielsen R."/>
            <person name="Noor M.A."/>
            <person name="O'Grady P."/>
            <person name="Pachter L."/>
            <person name="Papaceit M."/>
            <person name="Parisi M.J."/>
            <person name="Parisi M."/>
            <person name="Parts L."/>
            <person name="Pedersen J.S."/>
            <person name="Pesole G."/>
            <person name="Phillippy A.M."/>
            <person name="Ponting C.P."/>
            <person name="Pop M."/>
            <person name="Porcelli D."/>
            <person name="Powell J.R."/>
            <person name="Prohaska S."/>
            <person name="Pruitt K."/>
            <person name="Puig M."/>
            <person name="Quesneville H."/>
            <person name="Ram K.R."/>
            <person name="Rand D."/>
            <person name="Rasmussen M.D."/>
            <person name="Reed L.K."/>
            <person name="Reenan R."/>
            <person name="Reily A."/>
            <person name="Remington K.A."/>
            <person name="Rieger T.T."/>
            <person name="Ritchie M.G."/>
            <person name="Robin C."/>
            <person name="Rogers Y.H."/>
            <person name="Rohde C."/>
            <person name="Rozas J."/>
            <person name="Rubenfield M.J."/>
            <person name="Ruiz A."/>
            <person name="Russo S."/>
            <person name="Salzberg S.L."/>
            <person name="Sanchez-Gracia A."/>
            <person name="Saranga D.J."/>
            <person name="Sato H."/>
            <person name="Schaeffer S.W."/>
            <person name="Schatz M.C."/>
            <person name="Schlenke T."/>
            <person name="Schwartz R."/>
            <person name="Segarra C."/>
            <person name="Singh R.S."/>
            <person name="Sirot L."/>
            <person name="Sirota M."/>
            <person name="Sisneros N.B."/>
            <person name="Smith C.D."/>
            <person name="Smith T.F."/>
            <person name="Spieth J."/>
            <person name="Stage D.E."/>
            <person name="Stark A."/>
            <person name="Stephan W."/>
            <person name="Strausberg R.L."/>
            <person name="Strempel S."/>
            <person name="Sturgill D."/>
            <person name="Sutton G."/>
            <person name="Sutton G.G."/>
            <person name="Tao W."/>
            <person name="Teichmann S."/>
            <person name="Tobari Y.N."/>
            <person name="Tomimura Y."/>
            <person name="Tsolas J.M."/>
            <person name="Valente V.L."/>
            <person name="Venter E."/>
            <person name="Venter J.C."/>
            <person name="Vicario S."/>
            <person name="Vieira F.G."/>
            <person name="Vilella A.J."/>
            <person name="Villasante A."/>
            <person name="Walenz B."/>
            <person name="Wang J."/>
            <person name="Wasserman M."/>
            <person name="Watts T."/>
            <person name="Wilson D."/>
            <person name="Wilson R.K."/>
            <person name="Wing R.A."/>
            <person name="Wolfner M.F."/>
            <person name="Wong A."/>
            <person name="Wong G.K."/>
            <person name="Wu C.I."/>
            <person name="Wu G."/>
            <person name="Yamamoto D."/>
            <person name="Yang H.P."/>
            <person name="Yang S.P."/>
            <person name="Yorke J.A."/>
            <person name="Yoshida K."/>
            <person name="Zdobnov E."/>
            <person name="Zhang P."/>
            <person name="Zhang Y."/>
            <person name="Zimin A.V."/>
            <person name="Baldwin J."/>
            <person name="Abdouelleil A."/>
            <person name="Abdulkadir J."/>
            <person name="Abebe A."/>
            <person name="Abera B."/>
            <person name="Abreu J."/>
            <person name="Acer S.C."/>
            <person name="Aftuck L."/>
            <person name="Alexander A."/>
            <person name="An P."/>
            <person name="Anderson E."/>
            <person name="Anderson S."/>
            <person name="Arachi H."/>
            <person name="Azer M."/>
            <person name="Bachantsang P."/>
            <person name="Barry A."/>
            <person name="Bayul T."/>
            <person name="Berlin A."/>
            <person name="Bessette D."/>
            <person name="Bloom T."/>
            <person name="Blye J."/>
            <person name="Boguslavskiy L."/>
            <person name="Bonnet C."/>
            <person name="Boukhgalter B."/>
            <person name="Bourzgui I."/>
            <person name="Brown A."/>
            <person name="Cahill P."/>
            <person name="Channer S."/>
            <person name="Cheshatsang Y."/>
            <person name="Chuda L."/>
            <person name="Citroen M."/>
            <person name="Collymore A."/>
            <person name="Cooke P."/>
            <person name="Costello M."/>
            <person name="D'Aco K."/>
            <person name="Daza R."/>
            <person name="De Haan G."/>
            <person name="DeGray S."/>
            <person name="DeMaso C."/>
            <person name="Dhargay N."/>
            <person name="Dooley K."/>
            <person name="Dooley E."/>
            <person name="Doricent M."/>
            <person name="Dorje P."/>
            <person name="Dorjee K."/>
            <person name="Dupes A."/>
            <person name="Elong R."/>
            <person name="Falk J."/>
            <person name="Farina A."/>
            <person name="Faro S."/>
            <person name="Ferguson D."/>
            <person name="Fisher S."/>
            <person name="Foley C.D."/>
            <person name="Franke A."/>
            <person name="Friedrich D."/>
            <person name="Gadbois L."/>
            <person name="Gearin G."/>
            <person name="Gearin C.R."/>
            <person name="Giannoukos G."/>
            <person name="Goode T."/>
            <person name="Graham J."/>
            <person name="Grandbois E."/>
            <person name="Grewal S."/>
            <person name="Gyaltsen K."/>
            <person name="Hafez N."/>
            <person name="Hagos B."/>
            <person name="Hall J."/>
            <person name="Henson C."/>
            <person name="Hollinger A."/>
            <person name="Honan T."/>
            <person name="Huard M.D."/>
            <person name="Hughes L."/>
            <person name="Hurhula B."/>
            <person name="Husby M.E."/>
            <person name="Kamat A."/>
            <person name="Kanga B."/>
            <person name="Kashin S."/>
            <person name="Khazanovich D."/>
            <person name="Kisner P."/>
            <person name="Lance K."/>
            <person name="Lara M."/>
            <person name="Lee W."/>
            <person name="Lennon N."/>
            <person name="Letendre F."/>
            <person name="LeVine R."/>
            <person name="Lipovsky A."/>
            <person name="Liu X."/>
            <person name="Liu J."/>
            <person name="Liu S."/>
            <person name="Lokyitsang T."/>
            <person name="Lokyitsang Y."/>
            <person name="Lubonja R."/>
            <person name="Lui A."/>
            <person name="MacDonald P."/>
            <person name="Magnisalis V."/>
            <person name="Maru K."/>
            <person name="Matthews C."/>
            <person name="McCusker W."/>
            <person name="McDonough S."/>
            <person name="Mehta T."/>
            <person name="Meldrim J."/>
            <person name="Meneus L."/>
            <person name="Mihai O."/>
            <person name="Mihalev A."/>
            <person name="Mihova T."/>
            <person name="Mittelman R."/>
            <person name="Mlenga V."/>
            <person name="Montmayeur A."/>
            <person name="Mulrain L."/>
            <person name="Navidi A."/>
            <person name="Naylor J."/>
            <person name="Negash T."/>
            <person name="Nguyen T."/>
            <person name="Nguyen N."/>
            <person name="Nicol R."/>
            <person name="Norbu C."/>
            <person name="Norbu N."/>
            <person name="Novod N."/>
            <person name="O'Neill B."/>
            <person name="Osman S."/>
            <person name="Markiewicz E."/>
            <person name="Oyono O.L."/>
            <person name="Patti C."/>
            <person name="Phunkhang P."/>
            <person name="Pierre F."/>
            <person name="Priest M."/>
            <person name="Raghuraman S."/>
            <person name="Rege F."/>
            <person name="Reyes R."/>
            <person name="Rise C."/>
            <person name="Rogov P."/>
            <person name="Ross K."/>
            <person name="Ryan E."/>
            <person name="Settipalli S."/>
            <person name="Shea T."/>
            <person name="Sherpa N."/>
            <person name="Shi L."/>
            <person name="Shih D."/>
            <person name="Sparrow T."/>
            <person name="Spaulding J."/>
            <person name="Stalker J."/>
            <person name="Stange-Thomann N."/>
            <person name="Stavropoulos S."/>
            <person name="Stone C."/>
            <person name="Strader C."/>
            <person name="Tesfaye S."/>
            <person name="Thomson T."/>
            <person name="Thoulutsang Y."/>
            <person name="Thoulutsang D."/>
            <person name="Topham K."/>
            <person name="Topping I."/>
            <person name="Tsamla T."/>
            <person name="Vassiliev H."/>
            <person name="Vo A."/>
            <person name="Wangchuk T."/>
            <person name="Wangdi T."/>
            <person name="Weiand M."/>
            <person name="Wilkinson J."/>
            <person name="Wilson A."/>
            <person name="Yadav S."/>
            <person name="Young G."/>
            <person name="Yu Q."/>
            <person name="Zembek L."/>
            <person name="Zhong D."/>
            <person name="Zimmer A."/>
            <person name="Zwirko Z."/>
            <person name="Jaffe D.B."/>
            <person name="Alvarez P."/>
            <person name="Brockman W."/>
            <person name="Butler J."/>
            <person name="Chin C."/>
            <person name="Gnerre S."/>
            <person name="Grabherr M."/>
            <person name="Kleber M."/>
            <person name="Mauceli E."/>
            <person name="MacCallum I."/>
        </authorList>
    </citation>
    <scope>NUCLEOTIDE SEQUENCE [LARGE SCALE GENOMIC DNA]</scope>
    <source>
        <strain evidence="9">Tai18E2 / Tucson 14021-0261.01</strain>
    </source>
</reference>
<evidence type="ECO:0000256" key="5">
    <source>
        <dbReference type="ARBA" id="ARBA00023163"/>
    </source>
</evidence>
<evidence type="ECO:0000256" key="6">
    <source>
        <dbReference type="ARBA" id="ARBA00025466"/>
    </source>
</evidence>
<dbReference type="InterPro" id="IPR028002">
    <property type="entry name" value="Myb_DNA-bind_5"/>
</dbReference>
<dbReference type="Gene3D" id="3.80.10.10">
    <property type="entry name" value="Ribonuclease Inhibitor"/>
    <property type="match status" value="1"/>
</dbReference>
<dbReference type="OrthoDB" id="3066195at2759"/>
<dbReference type="GO" id="GO:0003677">
    <property type="term" value="F:DNA binding"/>
    <property type="evidence" value="ECO:0007669"/>
    <property type="project" value="UniProtKB-KW"/>
</dbReference>
<evidence type="ECO:0000256" key="1">
    <source>
        <dbReference type="ARBA" id="ARBA00011764"/>
    </source>
</evidence>
<keyword evidence="4" id="KW-0238">DNA-binding</keyword>
<dbReference type="InterPro" id="IPR032675">
    <property type="entry name" value="LRR_dom_sf"/>
</dbReference>
<dbReference type="AlphaFoldDB" id="B4PI41"/>
<comment type="function">
    <text evidence="6">Involved in transvection phenomena (= synapsis-dependent gene expression), where the synaptic pairing of chromosomes carrying genes with which zeste interacts influences the expression of these genes. Zeste binds to DNA and stimulates transcription from a nearby promoter.</text>
</comment>
<evidence type="ECO:0000256" key="4">
    <source>
        <dbReference type="ARBA" id="ARBA00023125"/>
    </source>
</evidence>
<protein>
    <recommendedName>
        <fullName evidence="2">Regulatory protein zeste</fullName>
    </recommendedName>
</protein>
<proteinExistence type="predicted"/>
<reference evidence="8 9" key="2">
    <citation type="journal article" date="2007" name="PLoS Biol.">
        <title>Principles of genome evolution in the Drosophila melanogaster species group.</title>
        <authorList>
            <person name="Ranz J.M."/>
            <person name="Maurin D."/>
            <person name="Chan Y.S."/>
            <person name="von Grotthuss M."/>
            <person name="Hillier L.W."/>
            <person name="Roote J."/>
            <person name="Ashburner M."/>
            <person name="Bergman C.M."/>
        </authorList>
    </citation>
    <scope>NUCLEOTIDE SEQUENCE [LARGE SCALE GENOMIC DNA]</scope>
    <source>
        <strain evidence="9">Tai18E2 / Tucson 14021-0261.01</strain>
    </source>
</reference>
<comment type="subunit">
    <text evidence="1">Self-associates forming complexes of several hundred monomers.</text>
</comment>
<dbReference type="Pfam" id="PF13873">
    <property type="entry name" value="Myb_DNA-bind_5"/>
    <property type="match status" value="1"/>
</dbReference>
<evidence type="ECO:0000313" key="8">
    <source>
        <dbReference type="EMBL" id="EDW95489.2"/>
    </source>
</evidence>
<dbReference type="KEGG" id="dya:Dyak_GE19519"/>
<evidence type="ECO:0000256" key="2">
    <source>
        <dbReference type="ARBA" id="ARBA00016807"/>
    </source>
</evidence>
<organism evidence="8 9">
    <name type="scientific">Drosophila yakuba</name>
    <name type="common">Fruit fly</name>
    <dbReference type="NCBI Taxonomy" id="7245"/>
    <lineage>
        <taxon>Eukaryota</taxon>
        <taxon>Metazoa</taxon>
        <taxon>Ecdysozoa</taxon>
        <taxon>Arthropoda</taxon>
        <taxon>Hexapoda</taxon>
        <taxon>Insecta</taxon>
        <taxon>Pterygota</taxon>
        <taxon>Neoptera</taxon>
        <taxon>Endopterygota</taxon>
        <taxon>Diptera</taxon>
        <taxon>Brachycera</taxon>
        <taxon>Muscomorpha</taxon>
        <taxon>Ephydroidea</taxon>
        <taxon>Drosophilidae</taxon>
        <taxon>Drosophila</taxon>
        <taxon>Sophophora</taxon>
    </lineage>
</organism>
<feature type="domain" description="Myb/SANT-like DNA-binding" evidence="7">
    <location>
        <begin position="10"/>
        <end position="80"/>
    </location>
</feature>
<dbReference type="Proteomes" id="UP000002282">
    <property type="component" value="Chromosome 3L"/>
</dbReference>
<keyword evidence="3" id="KW-0805">Transcription regulation</keyword>
<keyword evidence="9" id="KW-1185">Reference proteome</keyword>
<dbReference type="SUPFAM" id="SSF52047">
    <property type="entry name" value="RNI-like"/>
    <property type="match status" value="1"/>
</dbReference>
<evidence type="ECO:0000259" key="7">
    <source>
        <dbReference type="Pfam" id="PF13873"/>
    </source>
</evidence>
<name>B4PI41_DROYA</name>